<comment type="caution">
    <text evidence="1">The sequence shown here is derived from an EMBL/GenBank/DDBJ whole genome shotgun (WGS) entry which is preliminary data.</text>
</comment>
<protein>
    <submittedName>
        <fullName evidence="1">Uncharacterized protein</fullName>
    </submittedName>
</protein>
<dbReference type="RefSeq" id="WP_058573746.1">
    <property type="nucleotide sequence ID" value="NZ_LOPV01000704.1"/>
</dbReference>
<reference evidence="1 2" key="1">
    <citation type="submission" date="2015-12" db="EMBL/GenBank/DDBJ databases">
        <title>Haloferax profundi sp. nov. isolated from the Discovery deep brine-seawater interface in the Red Sea.</title>
        <authorList>
            <person name="Zhang G."/>
            <person name="Stingl U."/>
            <person name="Rashid M."/>
        </authorList>
    </citation>
    <scope>NUCLEOTIDE SEQUENCE [LARGE SCALE GENOMIC DNA]</scope>
    <source>
        <strain evidence="1 2">SB29</strain>
    </source>
</reference>
<keyword evidence="2" id="KW-1185">Reference proteome</keyword>
<accession>A0A0W1R495</accession>
<dbReference type="Pfam" id="PF20358">
    <property type="entry name" value="DUF6653"/>
    <property type="match status" value="1"/>
</dbReference>
<dbReference type="Proteomes" id="UP000053157">
    <property type="component" value="Unassembled WGS sequence"/>
</dbReference>
<organism evidence="1 2">
    <name type="scientific">Haloferax profundi</name>
    <dbReference type="NCBI Taxonomy" id="1544718"/>
    <lineage>
        <taxon>Archaea</taxon>
        <taxon>Methanobacteriati</taxon>
        <taxon>Methanobacteriota</taxon>
        <taxon>Stenosarchaea group</taxon>
        <taxon>Halobacteria</taxon>
        <taxon>Halobacteriales</taxon>
        <taxon>Haloferacaceae</taxon>
        <taxon>Haloferax</taxon>
    </lineage>
</organism>
<sequence>MESTSDDGVRGRLEATFWERHANPWSAGTRILVYPVFMYAIYRRDAKLFAATLAFIAVNPVLFPRPKRTDNYLSKIVLAEREWLDAGNGTMGLDYPNILNVLNIPVTFYAFASAIRRKPVGTLLGTLGVMVLKLWWTDAIVKETGVTGERPGETLPVEESSLDE</sequence>
<evidence type="ECO:0000313" key="2">
    <source>
        <dbReference type="Proteomes" id="UP000053157"/>
    </source>
</evidence>
<dbReference type="OrthoDB" id="333419at2157"/>
<evidence type="ECO:0000313" key="1">
    <source>
        <dbReference type="EMBL" id="KTG08050.1"/>
    </source>
</evidence>
<dbReference type="EMBL" id="LOPV01000704">
    <property type="protein sequence ID" value="KTG08050.1"/>
    <property type="molecule type" value="Genomic_DNA"/>
</dbReference>
<name>A0A0W1R495_9EURY</name>
<gene>
    <name evidence="1" type="ORF">AUR66_04360</name>
</gene>
<dbReference type="AlphaFoldDB" id="A0A0W1R495"/>
<proteinExistence type="predicted"/>
<dbReference type="InterPro" id="IPR046595">
    <property type="entry name" value="DUF6653"/>
</dbReference>